<dbReference type="KEGG" id="ssl:SS1G_14482"/>
<dbReference type="AlphaFoldDB" id="A7FA51"/>
<dbReference type="RefSeq" id="XP_001584585.1">
    <property type="nucleotide sequence ID" value="XM_001584535.1"/>
</dbReference>
<proteinExistence type="predicted"/>
<keyword evidence="2" id="KW-1185">Reference proteome</keyword>
<dbReference type="InParanoid" id="A7FA51"/>
<gene>
    <name evidence="1" type="ORF">SS1G_14482</name>
</gene>
<evidence type="ECO:0000313" key="1">
    <source>
        <dbReference type="EMBL" id="EDO00612.1"/>
    </source>
</evidence>
<organism evidence="1 2">
    <name type="scientific">Sclerotinia sclerotiorum (strain ATCC 18683 / 1980 / Ss-1)</name>
    <name type="common">White mold</name>
    <name type="synonym">Whetzelinia sclerotiorum</name>
    <dbReference type="NCBI Taxonomy" id="665079"/>
    <lineage>
        <taxon>Eukaryota</taxon>
        <taxon>Fungi</taxon>
        <taxon>Dikarya</taxon>
        <taxon>Ascomycota</taxon>
        <taxon>Pezizomycotina</taxon>
        <taxon>Leotiomycetes</taxon>
        <taxon>Helotiales</taxon>
        <taxon>Sclerotiniaceae</taxon>
        <taxon>Sclerotinia</taxon>
    </lineage>
</organism>
<reference evidence="2" key="1">
    <citation type="journal article" date="2011" name="PLoS Genet.">
        <title>Genomic analysis of the necrotrophic fungal pathogens Sclerotinia sclerotiorum and Botrytis cinerea.</title>
        <authorList>
            <person name="Amselem J."/>
            <person name="Cuomo C.A."/>
            <person name="van Kan J.A."/>
            <person name="Viaud M."/>
            <person name="Benito E.P."/>
            <person name="Couloux A."/>
            <person name="Coutinho P.M."/>
            <person name="de Vries R.P."/>
            <person name="Dyer P.S."/>
            <person name="Fillinger S."/>
            <person name="Fournier E."/>
            <person name="Gout L."/>
            <person name="Hahn M."/>
            <person name="Kohn L."/>
            <person name="Lapalu N."/>
            <person name="Plummer K.M."/>
            <person name="Pradier J.M."/>
            <person name="Quevillon E."/>
            <person name="Sharon A."/>
            <person name="Simon A."/>
            <person name="ten Have A."/>
            <person name="Tudzynski B."/>
            <person name="Tudzynski P."/>
            <person name="Wincker P."/>
            <person name="Andrew M."/>
            <person name="Anthouard V."/>
            <person name="Beever R.E."/>
            <person name="Beffa R."/>
            <person name="Benoit I."/>
            <person name="Bouzid O."/>
            <person name="Brault B."/>
            <person name="Chen Z."/>
            <person name="Choquer M."/>
            <person name="Collemare J."/>
            <person name="Cotton P."/>
            <person name="Danchin E.G."/>
            <person name="Da Silva C."/>
            <person name="Gautier A."/>
            <person name="Giraud C."/>
            <person name="Giraud T."/>
            <person name="Gonzalez C."/>
            <person name="Grossetete S."/>
            <person name="Guldener U."/>
            <person name="Henrissat B."/>
            <person name="Howlett B.J."/>
            <person name="Kodira C."/>
            <person name="Kretschmer M."/>
            <person name="Lappartient A."/>
            <person name="Leroch M."/>
            <person name="Levis C."/>
            <person name="Mauceli E."/>
            <person name="Neuveglise C."/>
            <person name="Oeser B."/>
            <person name="Pearson M."/>
            <person name="Poulain J."/>
            <person name="Poussereau N."/>
            <person name="Quesneville H."/>
            <person name="Rascle C."/>
            <person name="Schumacher J."/>
            <person name="Segurens B."/>
            <person name="Sexton A."/>
            <person name="Silva E."/>
            <person name="Sirven C."/>
            <person name="Soanes D.M."/>
            <person name="Talbot N.J."/>
            <person name="Templeton M."/>
            <person name="Yandava C."/>
            <person name="Yarden O."/>
            <person name="Zeng Q."/>
            <person name="Rollins J.A."/>
            <person name="Lebrun M.H."/>
            <person name="Dickman M."/>
        </authorList>
    </citation>
    <scope>NUCLEOTIDE SEQUENCE [LARGE SCALE GENOMIC DNA]</scope>
    <source>
        <strain evidence="2">ATCC 18683 / 1980 / Ss-1</strain>
    </source>
</reference>
<dbReference type="GeneID" id="5480659"/>
<name>A7FA51_SCLS1</name>
<dbReference type="EMBL" id="CH476654">
    <property type="protein sequence ID" value="EDO00612.1"/>
    <property type="molecule type" value="Genomic_DNA"/>
</dbReference>
<evidence type="ECO:0000313" key="2">
    <source>
        <dbReference type="Proteomes" id="UP000001312"/>
    </source>
</evidence>
<accession>A7FA51</accession>
<protein>
    <submittedName>
        <fullName evidence="1">Uncharacterized protein</fullName>
    </submittedName>
</protein>
<sequence length="56" mass="6604">MQLAYKAFLRWTSDQMNKDNALDSMQEGRFRDGENDLWMRTRYYAPPPKGYNVAGV</sequence>
<dbReference type="Proteomes" id="UP000001312">
    <property type="component" value="Unassembled WGS sequence"/>
</dbReference>